<keyword evidence="4" id="KW-1185">Reference proteome</keyword>
<feature type="region of interest" description="Disordered" evidence="2">
    <location>
        <begin position="683"/>
        <end position="709"/>
    </location>
</feature>
<feature type="compositionally biased region" description="Polar residues" evidence="2">
    <location>
        <begin position="1101"/>
        <end position="1112"/>
    </location>
</feature>
<name>A0ABR2ZA06_9AGAR</name>
<evidence type="ECO:0000256" key="1">
    <source>
        <dbReference type="SAM" id="Coils"/>
    </source>
</evidence>
<reference evidence="3 4" key="1">
    <citation type="submission" date="2024-05" db="EMBL/GenBank/DDBJ databases">
        <title>A draft genome resource for the thread blight pathogen Marasmius tenuissimus strain MS-2.</title>
        <authorList>
            <person name="Yulfo-Soto G.E."/>
            <person name="Baruah I.K."/>
            <person name="Amoako-Attah I."/>
            <person name="Bukari Y."/>
            <person name="Meinhardt L.W."/>
            <person name="Bailey B.A."/>
            <person name="Cohen S.P."/>
        </authorList>
    </citation>
    <scope>NUCLEOTIDE SEQUENCE [LARGE SCALE GENOMIC DNA]</scope>
    <source>
        <strain evidence="3 4">MS-2</strain>
    </source>
</reference>
<evidence type="ECO:0000313" key="4">
    <source>
        <dbReference type="Proteomes" id="UP001437256"/>
    </source>
</evidence>
<feature type="region of interest" description="Disordered" evidence="2">
    <location>
        <begin position="855"/>
        <end position="876"/>
    </location>
</feature>
<dbReference type="Proteomes" id="UP001437256">
    <property type="component" value="Unassembled WGS sequence"/>
</dbReference>
<protein>
    <submittedName>
        <fullName evidence="3">Uncharacterized protein</fullName>
    </submittedName>
</protein>
<sequence length="1239" mass="142113">MPPATTPTRLADSSRTRNRQSTKRKGPDSEPDADSPNEAKVVVLGSDTYDSLKERINKLELQLSQKELASKEQLDSLTTTNRTLTQENRKLTQENRKLGQDNRKLTLDNRQLENNTSGHRWDRAYGSKHYNTPDYHKSLRERDKTKWKDKEKEVNNRIMDQDNQIQAVTGRGREHQDIIGSLQREVDKLKAERDELKGPACTMKENQAEEADDRTDLQNRLQRSEEARTGLEQRIAQLEDREAVTVTPKPEQLHHLEERVSELVASKEQLAAQISSRDERIAALEHDHNLALQKRDDALSRKPEKEEMQLETVRQQRQQLEDSQTAVTRLEKECRRSLQEAQSSQIEQLAAHLESRDLEIRRLQLERDEARSRERTSDWESLKQSLVSLESSYGSLSNEHTLLEHQLKAEKTSYDGEIARLQQAQNEALRGRDEALSREQDNERKLRDSEDRLTQKEAKLKELEQSSGSLQLLHEKLADEHSNLQRQLEAEHRTASQGQEVLIRERDDALASEQAKDEILRAKEGLIEYHEGKLKALEESIETQEAAHKDLLKEHALLDSRSRAEKNGYDEEIARLQQAQNEALRERDEALSREQDNERKGQEVLIRERDDALASEQAKDEILRAKEGLIEYHEGKLKALEESIETQEAAHKDLLKEHALLDSRSRAEKNGYDEEIARLQQAQNEALRERDEALSREQDNERKLCDSEERLTQQTTKLAELEQSSGSLQLLHEKLADEHSSLQRQLEAEQYRARQAGLGSDIISQRQEVLIRERDDALASERAKDAILRAKEELIEYHEGKLKALEESIETQEVAHKDLLKEHALLDSRSRAEKNGYDEEIARLQQVQNEALREHQEALSREQDNERKLRDSEEKLEQREMKLEELEKSLGSLQSLHDKLVNKLEMMLTYLKHQSTLERSWEFEIANRNGEITRLQHHEATLIREREEASAREHEMKRKLHSSEQAASRQMQELQALREVQQQGGGHQKALNDLRSQNRTLQAVVEEKDKAILDLKVTGQRIRTELSQASERTKTVQSHYNELLNHHVIVSKEGLDSRNDSNQALYNRLLAGVAGQMTQVFAGMRLDSPTQTTEFLGPLPSGSSWPTPQNIRQGPPPPQVSPDTSEENTTGVPLSADGPAHPSEENFLVNHFHRETLSGAKIMKETKRAQKTLRKYKLVSPIPTASNEKGKQASNPKKQTPWQKKTGRSPYVKQQHRDVAPSPSPSSSGSSSTDGEGAE</sequence>
<feature type="region of interest" description="Disordered" evidence="2">
    <location>
        <begin position="79"/>
        <end position="109"/>
    </location>
</feature>
<dbReference type="EMBL" id="JBBXMP010000597">
    <property type="protein sequence ID" value="KAL0057297.1"/>
    <property type="molecule type" value="Genomic_DNA"/>
</dbReference>
<feature type="compositionally biased region" description="Basic and acidic residues" evidence="2">
    <location>
        <begin position="214"/>
        <end position="229"/>
    </location>
</feature>
<feature type="compositionally biased region" description="Basic and acidic residues" evidence="2">
    <location>
        <begin position="583"/>
        <end position="602"/>
    </location>
</feature>
<feature type="compositionally biased region" description="Basic and acidic residues" evidence="2">
    <location>
        <begin position="429"/>
        <end position="453"/>
    </location>
</feature>
<keyword evidence="1" id="KW-0175">Coiled coil</keyword>
<feature type="region of interest" description="Disordered" evidence="2">
    <location>
        <begin position="580"/>
        <end position="602"/>
    </location>
</feature>
<feature type="region of interest" description="Disordered" evidence="2">
    <location>
        <begin position="1091"/>
        <end position="1144"/>
    </location>
</feature>
<organism evidence="3 4">
    <name type="scientific">Marasmius tenuissimus</name>
    <dbReference type="NCBI Taxonomy" id="585030"/>
    <lineage>
        <taxon>Eukaryota</taxon>
        <taxon>Fungi</taxon>
        <taxon>Dikarya</taxon>
        <taxon>Basidiomycota</taxon>
        <taxon>Agaricomycotina</taxon>
        <taxon>Agaricomycetes</taxon>
        <taxon>Agaricomycetidae</taxon>
        <taxon>Agaricales</taxon>
        <taxon>Marasmiineae</taxon>
        <taxon>Marasmiaceae</taxon>
        <taxon>Marasmius</taxon>
    </lineage>
</organism>
<comment type="caution">
    <text evidence="3">The sequence shown here is derived from an EMBL/GenBank/DDBJ whole genome shotgun (WGS) entry which is preliminary data.</text>
</comment>
<gene>
    <name evidence="3" type="ORF">AAF712_016066</name>
</gene>
<feature type="compositionally biased region" description="Basic and acidic residues" evidence="2">
    <location>
        <begin position="87"/>
        <end position="109"/>
    </location>
</feature>
<feature type="region of interest" description="Disordered" evidence="2">
    <location>
        <begin position="948"/>
        <end position="972"/>
    </location>
</feature>
<feature type="compositionally biased region" description="Polar residues" evidence="2">
    <location>
        <begin position="963"/>
        <end position="972"/>
    </location>
</feature>
<evidence type="ECO:0000313" key="3">
    <source>
        <dbReference type="EMBL" id="KAL0057297.1"/>
    </source>
</evidence>
<feature type="coiled-coil region" evidence="1">
    <location>
        <begin position="313"/>
        <end position="373"/>
    </location>
</feature>
<evidence type="ECO:0000256" key="2">
    <source>
        <dbReference type="SAM" id="MobiDB-lite"/>
    </source>
</evidence>
<feature type="region of interest" description="Disordered" evidence="2">
    <location>
        <begin position="427"/>
        <end position="453"/>
    </location>
</feature>
<feature type="region of interest" description="Disordered" evidence="2">
    <location>
        <begin position="1172"/>
        <end position="1239"/>
    </location>
</feature>
<feature type="compositionally biased region" description="Polar residues" evidence="2">
    <location>
        <begin position="1121"/>
        <end position="1132"/>
    </location>
</feature>
<feature type="region of interest" description="Disordered" evidence="2">
    <location>
        <begin position="1"/>
        <end position="42"/>
    </location>
</feature>
<accession>A0ABR2ZA06</accession>
<feature type="compositionally biased region" description="Basic and acidic residues" evidence="2">
    <location>
        <begin position="686"/>
        <end position="709"/>
    </location>
</feature>
<feature type="compositionally biased region" description="Polar residues" evidence="2">
    <location>
        <begin position="1"/>
        <end position="13"/>
    </location>
</feature>
<proteinExistence type="predicted"/>
<feature type="region of interest" description="Disordered" evidence="2">
    <location>
        <begin position="198"/>
        <end position="229"/>
    </location>
</feature>
<feature type="compositionally biased region" description="Polar residues" evidence="2">
    <location>
        <begin position="1183"/>
        <end position="1203"/>
    </location>
</feature>